<dbReference type="Proteomes" id="UP001177023">
    <property type="component" value="Unassembled WGS sequence"/>
</dbReference>
<keyword evidence="10" id="KW-1185">Reference proteome</keyword>
<dbReference type="EMBL" id="CATQJA010002657">
    <property type="protein sequence ID" value="CAJ0579784.1"/>
    <property type="molecule type" value="Genomic_DNA"/>
</dbReference>
<keyword evidence="1" id="KW-0235">DNA replication</keyword>
<comment type="caution">
    <text evidence="9">The sequence shown here is derived from an EMBL/GenBank/DDBJ whole genome shotgun (WGS) entry which is preliminary data.</text>
</comment>
<feature type="compositionally biased region" description="Acidic residues" evidence="7">
    <location>
        <begin position="1"/>
        <end position="24"/>
    </location>
</feature>
<dbReference type="Pfam" id="PF00004">
    <property type="entry name" value="AAA"/>
    <property type="match status" value="1"/>
</dbReference>
<dbReference type="InterPro" id="IPR009000">
    <property type="entry name" value="Transl_B-barrel_sf"/>
</dbReference>
<dbReference type="InterPro" id="IPR053905">
    <property type="entry name" value="EF-G-like_DII"/>
</dbReference>
<dbReference type="Gene3D" id="3.40.50.300">
    <property type="entry name" value="P-loop containing nucleotide triphosphate hydrolases"/>
    <property type="match status" value="2"/>
</dbReference>
<dbReference type="InterPro" id="IPR005517">
    <property type="entry name" value="Transl_elong_EFG/EF2_IV"/>
</dbReference>
<dbReference type="Pfam" id="PF22042">
    <property type="entry name" value="EF-G_D2"/>
    <property type="match status" value="1"/>
</dbReference>
<dbReference type="Gene3D" id="1.10.8.60">
    <property type="match status" value="1"/>
</dbReference>
<dbReference type="InterPro" id="IPR041095">
    <property type="entry name" value="EFG_II"/>
</dbReference>
<evidence type="ECO:0000256" key="2">
    <source>
        <dbReference type="ARBA" id="ARBA00022741"/>
    </source>
</evidence>
<dbReference type="GO" id="GO:0005524">
    <property type="term" value="F:ATP binding"/>
    <property type="evidence" value="ECO:0007669"/>
    <property type="project" value="UniProtKB-KW"/>
</dbReference>
<gene>
    <name evidence="9" type="ORF">MSPICULIGERA_LOCUS17989</name>
</gene>
<feature type="compositionally biased region" description="Polar residues" evidence="7">
    <location>
        <begin position="266"/>
        <end position="277"/>
    </location>
</feature>
<keyword evidence="3" id="KW-0067">ATP-binding</keyword>
<dbReference type="PRINTS" id="PR00315">
    <property type="entry name" value="ELONGATNFCT"/>
</dbReference>
<evidence type="ECO:0000256" key="6">
    <source>
        <dbReference type="ARBA" id="ARBA00023134"/>
    </source>
</evidence>
<dbReference type="SUPFAM" id="SSF52540">
    <property type="entry name" value="P-loop containing nucleoside triphosphate hydrolases"/>
    <property type="match status" value="2"/>
</dbReference>
<keyword evidence="5" id="KW-0496">Mitochondrion</keyword>
<dbReference type="GO" id="GO:0032790">
    <property type="term" value="P:ribosome disassembly"/>
    <property type="evidence" value="ECO:0007669"/>
    <property type="project" value="TreeGrafter"/>
</dbReference>
<evidence type="ECO:0000313" key="10">
    <source>
        <dbReference type="Proteomes" id="UP001177023"/>
    </source>
</evidence>
<dbReference type="Pfam" id="PF14492">
    <property type="entry name" value="EFG_III"/>
    <property type="match status" value="1"/>
</dbReference>
<dbReference type="InterPro" id="IPR035647">
    <property type="entry name" value="EFG_III/V"/>
</dbReference>
<dbReference type="InterPro" id="IPR014721">
    <property type="entry name" value="Ribsml_uS5_D2-typ_fold_subgr"/>
</dbReference>
<dbReference type="PROSITE" id="PS51722">
    <property type="entry name" value="G_TR_2"/>
    <property type="match status" value="1"/>
</dbReference>
<dbReference type="InterPro" id="IPR009022">
    <property type="entry name" value="EFG_III"/>
</dbReference>
<dbReference type="FunFam" id="3.40.50.300:FF:000514">
    <property type="entry name" value="Ribosome-releasing factor 2, mitochondrial"/>
    <property type="match status" value="1"/>
</dbReference>
<dbReference type="GO" id="GO:0003924">
    <property type="term" value="F:GTPase activity"/>
    <property type="evidence" value="ECO:0007669"/>
    <property type="project" value="InterPro"/>
</dbReference>
<dbReference type="Pfam" id="PF00679">
    <property type="entry name" value="EFG_C"/>
    <property type="match status" value="1"/>
</dbReference>
<keyword evidence="6" id="KW-0342">GTP-binding</keyword>
<dbReference type="SUPFAM" id="SSF50447">
    <property type="entry name" value="Translation proteins"/>
    <property type="match status" value="1"/>
</dbReference>
<dbReference type="CDD" id="cd01514">
    <property type="entry name" value="Elongation_Factor_C"/>
    <property type="match status" value="1"/>
</dbReference>
<dbReference type="GO" id="GO:0032543">
    <property type="term" value="P:mitochondrial translation"/>
    <property type="evidence" value="ECO:0007669"/>
    <property type="project" value="TreeGrafter"/>
</dbReference>
<dbReference type="Gene3D" id="3.30.70.240">
    <property type="match status" value="1"/>
</dbReference>
<dbReference type="InterPro" id="IPR020568">
    <property type="entry name" value="Ribosomal_Su5_D2-typ_SF"/>
</dbReference>
<sequence>MDAYDIDDFDDVPADILPETEDDFGSVGPGLSINQMRSFKDGNSYANHSQGLSELPESLDVEMPESQNASRVPDEAVQTQNPAQDALNKESTQIYYDQFPPDDIYVHPIDWHMRVPDYAERFREQKLNQLRIAEAADRLAKRIEEYRVLHQAEAHREIYGEGHLQFETSALRMRLKDASKAEIMKEPPVDGTPWMGVTAVNRDGNRSRLYLRNLPRWLTRFTSKEQNSDVRKQLFNVTAVEKLRTDVLRLRTTRREEEQTAERLASSDSVASQQPLEETSAESSLWVDKYKPTAYVDLLSDEGTNRLALSWLRLWDECVFGQKAPSVHRFRQKEQEMLEVEATAPHRPVHKILLLAGNAGVGKTTLATILVKHSGYGFVHVNASDSRNTSDLERLLHSVSGTKRTVAGTERPQVLLLDEIDGAPGEAINWLCKAISATGKKALKRPVIAICNTLYSPNLRELRQHALVLTVNKTNERLLFTRLERIAETEKLRIENAALEKLVECTEGDVRLSVNTLQFLGQTTRRDQEIITEEDVTKACTRFSNGNASLFDCWSSLLDSTRHHDRRGALTADAARVSTIEHTWMLSRDQKDRFVVGLHNNYTRHHPPLPLNKLRPASDCFVFYDLLNTSILKKQDWSLAKYFYDFYVPLHFLLTTHSKLQLAYPQTDANCVAKLRTNTDCVSSIRPQSTLTHSAQLVTEVLPYLLEIAQPAIPKGAAAVLAVRNNKLLLRIATVMDSFGLNFKPCRVQGRVQETQWLYSPPIDVLCLFGIPGSSHKFVVNSLREEIARMIEARTWRLADEDFDKENTPANGAPKEDTRKRKWAVALGNNVPLASKKPSASTGIQFVHKPCPYNPSHSATNEDLASLPSTASNIRNIGIIAHIDAGKTTVTEKFLYLTGMTSSAGNVDSGTTVTDFLDMERERGITIQSAAVHFEWLGNRINLVDTPGHVDFTIEVERSMRVMDGVVVILDGAVGVQAQTLTVWRQAGKFGLPAVFFLNKLDKKTANFQKAYDSIQQKLGLKAILTTGIVTDQSGKIDKIVDLLTGKSLDLLQTNAKWEKIKGNDNRLLDIYNQQREEMLYAVADCDKPFASYFLDKIEGKASKITQEELLKTLRRVTLERTGSVLSCGTALRCSASVIPLLDSVVSFLPSPEEKDSYSKLFGDKLSALVFKIQNDKKKGQLNYVRVYTGALRNNSHVFNSTRGEQEGPIKLFIPYSDDLTPTAEVTTGNIAVVSGLHQTRSGDTLLGSEAIGWDAASKYSADVGKEARKTSPASVIRQAKSEKDSIILSGIESPDPVYYCSIEPPTSAAQHEFSRALRELCVEDPSIRVRESKETGQTILEAMGELHLEVIKDRLLRGYGLSVFLGPLQVAYREMLRDEIVHTATVEESFDGRMHSASLTMRVNPESDAQKFKQVTLKLPADAGCHNALHSGPILGFPISNVSISLEGIVVSGGRIKVPILSACAHRCVSEALVKAGARLAEPVMRIEVMIQGASSDYSTQPLQQELVNRRGQITEIVTDGQRFVTIHCLLPLAEMTGLATTIRTLSSGLASLHAEVAEYQLLTEYEQSQVAAKIRGCP</sequence>
<dbReference type="PANTHER" id="PTHR43261">
    <property type="entry name" value="TRANSLATION ELONGATION FACTOR G-RELATED"/>
    <property type="match status" value="1"/>
</dbReference>
<dbReference type="GO" id="GO:0006260">
    <property type="term" value="P:DNA replication"/>
    <property type="evidence" value="ECO:0007669"/>
    <property type="project" value="UniProtKB-KW"/>
</dbReference>
<dbReference type="InterPro" id="IPR005225">
    <property type="entry name" value="Small_GTP-bd"/>
</dbReference>
<dbReference type="SUPFAM" id="SSF54211">
    <property type="entry name" value="Ribosomal protein S5 domain 2-like"/>
    <property type="match status" value="1"/>
</dbReference>
<evidence type="ECO:0000256" key="1">
    <source>
        <dbReference type="ARBA" id="ARBA00022705"/>
    </source>
</evidence>
<organism evidence="9 10">
    <name type="scientific">Mesorhabditis spiculigera</name>
    <dbReference type="NCBI Taxonomy" id="96644"/>
    <lineage>
        <taxon>Eukaryota</taxon>
        <taxon>Metazoa</taxon>
        <taxon>Ecdysozoa</taxon>
        <taxon>Nematoda</taxon>
        <taxon>Chromadorea</taxon>
        <taxon>Rhabditida</taxon>
        <taxon>Rhabditina</taxon>
        <taxon>Rhabditomorpha</taxon>
        <taxon>Rhabditoidea</taxon>
        <taxon>Rhabditidae</taxon>
        <taxon>Mesorhabditinae</taxon>
        <taxon>Mesorhabditis</taxon>
    </lineage>
</organism>
<evidence type="ECO:0000259" key="8">
    <source>
        <dbReference type="PROSITE" id="PS51722"/>
    </source>
</evidence>
<evidence type="ECO:0000256" key="4">
    <source>
        <dbReference type="ARBA" id="ARBA00022917"/>
    </source>
</evidence>
<dbReference type="PANTHER" id="PTHR43261:SF1">
    <property type="entry name" value="RIBOSOME-RELEASING FACTOR 2, MITOCHONDRIAL"/>
    <property type="match status" value="1"/>
</dbReference>
<dbReference type="InterPro" id="IPR000795">
    <property type="entry name" value="T_Tr_GTP-bd_dom"/>
</dbReference>
<feature type="domain" description="Tr-type G" evidence="8">
    <location>
        <begin position="872"/>
        <end position="1153"/>
    </location>
</feature>
<dbReference type="Pfam" id="PF00009">
    <property type="entry name" value="GTP_EFTU"/>
    <property type="match status" value="1"/>
</dbReference>
<dbReference type="InterPro" id="IPR027417">
    <property type="entry name" value="P-loop_NTPase"/>
</dbReference>
<dbReference type="NCBIfam" id="TIGR00231">
    <property type="entry name" value="small_GTP"/>
    <property type="match status" value="1"/>
</dbReference>
<dbReference type="CDD" id="cd00009">
    <property type="entry name" value="AAA"/>
    <property type="match status" value="1"/>
</dbReference>
<dbReference type="Gene3D" id="2.40.30.10">
    <property type="entry name" value="Translation factors"/>
    <property type="match status" value="1"/>
</dbReference>
<protein>
    <recommendedName>
        <fullName evidence="8">Tr-type G domain-containing protein</fullName>
    </recommendedName>
</protein>
<dbReference type="Gene3D" id="3.30.70.870">
    <property type="entry name" value="Elongation Factor G (Translational Gtpase), domain 3"/>
    <property type="match status" value="1"/>
</dbReference>
<dbReference type="SMART" id="SM00382">
    <property type="entry name" value="AAA"/>
    <property type="match status" value="1"/>
</dbReference>
<dbReference type="InterPro" id="IPR003593">
    <property type="entry name" value="AAA+_ATPase"/>
</dbReference>
<dbReference type="InterPro" id="IPR003959">
    <property type="entry name" value="ATPase_AAA_core"/>
</dbReference>
<evidence type="ECO:0000313" key="9">
    <source>
        <dbReference type="EMBL" id="CAJ0579784.1"/>
    </source>
</evidence>
<evidence type="ECO:0000256" key="7">
    <source>
        <dbReference type="SAM" id="MobiDB-lite"/>
    </source>
</evidence>
<dbReference type="SUPFAM" id="SSF54980">
    <property type="entry name" value="EF-G C-terminal domain-like"/>
    <property type="match status" value="2"/>
</dbReference>
<dbReference type="PROSITE" id="PS00301">
    <property type="entry name" value="G_TR_1"/>
    <property type="match status" value="1"/>
</dbReference>
<dbReference type="GO" id="GO:0005759">
    <property type="term" value="C:mitochondrial matrix"/>
    <property type="evidence" value="ECO:0007669"/>
    <property type="project" value="UniProtKB-ARBA"/>
</dbReference>
<dbReference type="GO" id="GO:0005525">
    <property type="term" value="F:GTP binding"/>
    <property type="evidence" value="ECO:0007669"/>
    <property type="project" value="UniProtKB-KW"/>
</dbReference>
<feature type="region of interest" description="Disordered" evidence="7">
    <location>
        <begin position="254"/>
        <end position="277"/>
    </location>
</feature>
<feature type="region of interest" description="Disordered" evidence="7">
    <location>
        <begin position="1"/>
        <end position="29"/>
    </location>
</feature>
<dbReference type="Gene3D" id="3.30.230.10">
    <property type="match status" value="1"/>
</dbReference>
<proteinExistence type="predicted"/>
<keyword evidence="2" id="KW-0547">Nucleotide-binding</keyword>
<name>A0AA36G544_9BILA</name>
<dbReference type="InterPro" id="IPR047854">
    <property type="entry name" value="RFC_lid"/>
</dbReference>
<evidence type="ECO:0000256" key="3">
    <source>
        <dbReference type="ARBA" id="ARBA00022840"/>
    </source>
</evidence>
<dbReference type="InterPro" id="IPR000640">
    <property type="entry name" value="EFG_V-like"/>
</dbReference>
<dbReference type="SMART" id="SM00838">
    <property type="entry name" value="EFG_C"/>
    <property type="match status" value="1"/>
</dbReference>
<dbReference type="GO" id="GO:0016887">
    <property type="term" value="F:ATP hydrolysis activity"/>
    <property type="evidence" value="ECO:0007669"/>
    <property type="project" value="InterPro"/>
</dbReference>
<accession>A0AA36G544</accession>
<evidence type="ECO:0000256" key="5">
    <source>
        <dbReference type="ARBA" id="ARBA00023128"/>
    </source>
</evidence>
<dbReference type="CDD" id="cd16262">
    <property type="entry name" value="EFG_III"/>
    <property type="match status" value="1"/>
</dbReference>
<dbReference type="CDD" id="cd18140">
    <property type="entry name" value="HLD_clamp_RFC"/>
    <property type="match status" value="1"/>
</dbReference>
<dbReference type="InterPro" id="IPR031157">
    <property type="entry name" value="G_TR_CS"/>
</dbReference>
<feature type="region of interest" description="Disordered" evidence="7">
    <location>
        <begin position="61"/>
        <end position="88"/>
    </location>
</feature>
<reference evidence="9" key="1">
    <citation type="submission" date="2023-06" db="EMBL/GenBank/DDBJ databases">
        <authorList>
            <person name="Delattre M."/>
        </authorList>
    </citation>
    <scope>NUCLEOTIDE SEQUENCE</scope>
    <source>
        <strain evidence="9">AF72</strain>
    </source>
</reference>
<feature type="compositionally biased region" description="Polar residues" evidence="7">
    <location>
        <begin position="77"/>
        <end position="88"/>
    </location>
</feature>
<keyword evidence="4" id="KW-0648">Protein biosynthesis</keyword>
<feature type="non-terminal residue" evidence="9">
    <location>
        <position position="1"/>
    </location>
</feature>
<dbReference type="SMART" id="SM00889">
    <property type="entry name" value="EFG_IV"/>
    <property type="match status" value="1"/>
</dbReference>